<evidence type="ECO:0000313" key="8">
    <source>
        <dbReference type="EMBL" id="RBL90441.1"/>
    </source>
</evidence>
<comment type="caution">
    <text evidence="8">The sequence shown here is derived from an EMBL/GenBank/DDBJ whole genome shotgun (WGS) entry which is preliminary data.</text>
</comment>
<dbReference type="InterPro" id="IPR011990">
    <property type="entry name" value="TPR-like_helical_dom_sf"/>
</dbReference>
<comment type="similarity">
    <text evidence="2">Belongs to the SusD family.</text>
</comment>
<evidence type="ECO:0000256" key="4">
    <source>
        <dbReference type="ARBA" id="ARBA00023136"/>
    </source>
</evidence>
<gene>
    <name evidence="8" type="ORF">DF182_28690</name>
</gene>
<comment type="subcellular location">
    <subcellularLocation>
        <location evidence="1">Cell outer membrane</location>
    </subcellularLocation>
</comment>
<name>A0A365XWR6_9BACT</name>
<dbReference type="OrthoDB" id="1032172at2"/>
<dbReference type="EMBL" id="QFFJ01000002">
    <property type="protein sequence ID" value="RBL90441.1"/>
    <property type="molecule type" value="Genomic_DNA"/>
</dbReference>
<protein>
    <submittedName>
        <fullName evidence="8">RagB/SusD family nutrient uptake outer membrane protein</fullName>
    </submittedName>
</protein>
<dbReference type="SUPFAM" id="SSF48452">
    <property type="entry name" value="TPR-like"/>
    <property type="match status" value="1"/>
</dbReference>
<evidence type="ECO:0000256" key="1">
    <source>
        <dbReference type="ARBA" id="ARBA00004442"/>
    </source>
</evidence>
<evidence type="ECO:0000259" key="7">
    <source>
        <dbReference type="Pfam" id="PF14322"/>
    </source>
</evidence>
<feature type="domain" description="SusD-like N-terminal" evidence="7">
    <location>
        <begin position="119"/>
        <end position="243"/>
    </location>
</feature>
<accession>A0A365XWR6</accession>
<dbReference type="InterPro" id="IPR012944">
    <property type="entry name" value="SusD_RagB_dom"/>
</dbReference>
<evidence type="ECO:0000259" key="6">
    <source>
        <dbReference type="Pfam" id="PF07980"/>
    </source>
</evidence>
<keyword evidence="3" id="KW-0732">Signal</keyword>
<dbReference type="Proteomes" id="UP000253410">
    <property type="component" value="Unassembled WGS sequence"/>
</dbReference>
<evidence type="ECO:0000256" key="5">
    <source>
        <dbReference type="ARBA" id="ARBA00023237"/>
    </source>
</evidence>
<keyword evidence="5" id="KW-0998">Cell outer membrane</keyword>
<dbReference type="Pfam" id="PF07980">
    <property type="entry name" value="SusD_RagB"/>
    <property type="match status" value="1"/>
</dbReference>
<sequence length="626" mass="69710">MWDSKAVIMKKTTSTIRLIAALTSFAVLGGSCTKNLLDQPSTTEVGENVFWKTDADALAGIMGAYADVRPLFDRDYYFDGQGEYVRTRGTSTVKDDLQHGGAYVVTTGSTGYSPSGFGQQFDAMYKYLYGGVNRANYVIDNVNRMLATGTNVSVPKLERILAEARLLRGMVYFRLISMWGDVPYLDHSITSNDEVAALARMPIAQIKDSIMADFTYAFNKLPAKSDQMGRAAKPAALAFRGKLQLYWACWNKNGWPELSTFKPSTAAATAAYQAAAEDFKHVINDYGLDLFRGGSPGECDTLGKAEKLPNYYFLFTPVANGDGEMVMAFAHGGTGTFQGEELMRDFAGRSHEGSQCWITPRYEIADKYQSTVTGDFAPKLIPTNPSTVTGARTKLNSAVNPASYANRDYRMKASIMWDYEVSIGMASLKSTGWVPYIYKTWAQPIVIDGTTFLSYNTDGTNSGYVFRKFLRNYAGQGRSDGDYSFPVMRLADVFLMYAEATNEAYGPQADAIALVNRVRRRGNLPPLAGGKTADKVSFFNAIEQERIVELLGEGQRPFDVRRWRTLEKNWNPPGGPGVWRLDTWGAQAQRYFQNATDRDIAQCYIFKIPQSERDRNPNLTQNTPWM</sequence>
<dbReference type="GO" id="GO:0009279">
    <property type="term" value="C:cell outer membrane"/>
    <property type="evidence" value="ECO:0007669"/>
    <property type="project" value="UniProtKB-SubCell"/>
</dbReference>
<keyword evidence="4" id="KW-0472">Membrane</keyword>
<dbReference type="AlphaFoldDB" id="A0A365XWR6"/>
<keyword evidence="9" id="KW-1185">Reference proteome</keyword>
<evidence type="ECO:0000256" key="3">
    <source>
        <dbReference type="ARBA" id="ARBA00022729"/>
    </source>
</evidence>
<evidence type="ECO:0000313" key="9">
    <source>
        <dbReference type="Proteomes" id="UP000253410"/>
    </source>
</evidence>
<dbReference type="Pfam" id="PF14322">
    <property type="entry name" value="SusD-like_3"/>
    <property type="match status" value="1"/>
</dbReference>
<dbReference type="Gene3D" id="1.25.40.390">
    <property type="match status" value="1"/>
</dbReference>
<dbReference type="PROSITE" id="PS51257">
    <property type="entry name" value="PROKAR_LIPOPROTEIN"/>
    <property type="match status" value="1"/>
</dbReference>
<evidence type="ECO:0000256" key="2">
    <source>
        <dbReference type="ARBA" id="ARBA00006275"/>
    </source>
</evidence>
<reference evidence="8 9" key="1">
    <citation type="submission" date="2018-05" db="EMBL/GenBank/DDBJ databases">
        <title>Chitinophaga sp. K3CV102501T nov., isolated from isolated from a monsoon evergreen broad-leaved forest soil.</title>
        <authorList>
            <person name="Lv Y."/>
        </authorList>
    </citation>
    <scope>NUCLEOTIDE SEQUENCE [LARGE SCALE GENOMIC DNA]</scope>
    <source>
        <strain evidence="8 9">GDMCC 1.1325</strain>
    </source>
</reference>
<organism evidence="8 9">
    <name type="scientific">Chitinophaga flava</name>
    <dbReference type="NCBI Taxonomy" id="2259036"/>
    <lineage>
        <taxon>Bacteria</taxon>
        <taxon>Pseudomonadati</taxon>
        <taxon>Bacteroidota</taxon>
        <taxon>Chitinophagia</taxon>
        <taxon>Chitinophagales</taxon>
        <taxon>Chitinophagaceae</taxon>
        <taxon>Chitinophaga</taxon>
    </lineage>
</organism>
<dbReference type="InterPro" id="IPR033985">
    <property type="entry name" value="SusD-like_N"/>
</dbReference>
<proteinExistence type="inferred from homology"/>
<feature type="domain" description="RagB/SusD" evidence="6">
    <location>
        <begin position="403"/>
        <end position="625"/>
    </location>
</feature>